<dbReference type="AlphaFoldDB" id="A0A2P2E164"/>
<evidence type="ECO:0000313" key="2">
    <source>
        <dbReference type="Proteomes" id="UP000245133"/>
    </source>
</evidence>
<evidence type="ECO:0000313" key="1">
    <source>
        <dbReference type="EMBL" id="GBF50609.1"/>
    </source>
</evidence>
<comment type="caution">
    <text evidence="1">The sequence shown here is derived from an EMBL/GenBank/DDBJ whole genome shotgun (WGS) entry which is preliminary data.</text>
</comment>
<dbReference type="Proteomes" id="UP000245133">
    <property type="component" value="Unassembled WGS sequence"/>
</dbReference>
<gene>
    <name evidence="1" type="ORF">LPTSP4_21350</name>
</gene>
<name>A0A2P2E164_9LEPT</name>
<evidence type="ECO:0008006" key="3">
    <source>
        <dbReference type="Google" id="ProtNLM"/>
    </source>
</evidence>
<dbReference type="EMBL" id="BFBB01000005">
    <property type="protein sequence ID" value="GBF50609.1"/>
    <property type="molecule type" value="Genomic_DNA"/>
</dbReference>
<organism evidence="1 2">
    <name type="scientific">Leptospira ryugenii</name>
    <dbReference type="NCBI Taxonomy" id="1917863"/>
    <lineage>
        <taxon>Bacteria</taxon>
        <taxon>Pseudomonadati</taxon>
        <taxon>Spirochaetota</taxon>
        <taxon>Spirochaetia</taxon>
        <taxon>Leptospirales</taxon>
        <taxon>Leptospiraceae</taxon>
        <taxon>Leptospira</taxon>
    </lineage>
</organism>
<proteinExistence type="predicted"/>
<reference evidence="1 2" key="1">
    <citation type="submission" date="2018-02" db="EMBL/GenBank/DDBJ databases">
        <title>Novel Leptospira species isolated from soil and water in Japan.</title>
        <authorList>
            <person name="Nakao R."/>
            <person name="Masuzawa T."/>
        </authorList>
    </citation>
    <scope>NUCLEOTIDE SEQUENCE [LARGE SCALE GENOMIC DNA]</scope>
    <source>
        <strain evidence="1 2">YH101</strain>
    </source>
</reference>
<sequence length="149" mass="17428">MKFQTLLHLVKVIAYTKVLFVFLFCTASPSQRRVESASDIQIQFQSSEYEETKRISVPPWESRDLLLLLAELSKKEDPSLRFISTNRTEEIMEVNGLRNSWKEGWTIYLNDQKIMGTDLKKGIRVSPKDKILIRYESVQRVFGKPIEED</sequence>
<keyword evidence="2" id="KW-1185">Reference proteome</keyword>
<dbReference type="RefSeq" id="WP_244594364.1">
    <property type="nucleotide sequence ID" value="NZ_BFBB01000005.1"/>
</dbReference>
<protein>
    <recommendedName>
        <fullName evidence="3">DUF4430 domain-containing protein</fullName>
    </recommendedName>
</protein>
<accession>A0A2P2E164</accession>